<reference evidence="1 2" key="2">
    <citation type="submission" date="2017-09" db="EMBL/GenBank/DDBJ databases">
        <title>Extensive intraspecific genome diversity in a model arbuscular mycorrhizal fungus.</title>
        <authorList>
            <person name="Chen E.C."/>
            <person name="Morin E."/>
            <person name="Beaudet D."/>
            <person name="Noel J."/>
            <person name="Ndikumana S."/>
            <person name="Charron P."/>
            <person name="St-Onge C."/>
            <person name="Giorgi J."/>
            <person name="Grigoriev I.V."/>
            <person name="Roux C."/>
            <person name="Martin F.M."/>
            <person name="Corradi N."/>
        </authorList>
    </citation>
    <scope>NUCLEOTIDE SEQUENCE [LARGE SCALE GENOMIC DNA]</scope>
    <source>
        <strain evidence="1 2">A5</strain>
    </source>
</reference>
<evidence type="ECO:0000313" key="1">
    <source>
        <dbReference type="EMBL" id="PKB91686.1"/>
    </source>
</evidence>
<accession>A0A2N0NAT7</accession>
<gene>
    <name evidence="1" type="ORF">RhiirA5_447985</name>
</gene>
<organism evidence="1 2">
    <name type="scientific">Rhizophagus irregularis</name>
    <dbReference type="NCBI Taxonomy" id="588596"/>
    <lineage>
        <taxon>Eukaryota</taxon>
        <taxon>Fungi</taxon>
        <taxon>Fungi incertae sedis</taxon>
        <taxon>Mucoromycota</taxon>
        <taxon>Glomeromycotina</taxon>
        <taxon>Glomeromycetes</taxon>
        <taxon>Glomerales</taxon>
        <taxon>Glomeraceae</taxon>
        <taxon>Rhizophagus</taxon>
    </lineage>
</organism>
<dbReference type="Proteomes" id="UP000232722">
    <property type="component" value="Unassembled WGS sequence"/>
</dbReference>
<protein>
    <submittedName>
        <fullName evidence="1">Uncharacterized protein</fullName>
    </submittedName>
</protein>
<dbReference type="EMBL" id="LLXJ01014212">
    <property type="protein sequence ID" value="PKB91686.1"/>
    <property type="molecule type" value="Genomic_DNA"/>
</dbReference>
<comment type="caution">
    <text evidence="1">The sequence shown here is derived from an EMBL/GenBank/DDBJ whole genome shotgun (WGS) entry which is preliminary data.</text>
</comment>
<reference evidence="1 2" key="1">
    <citation type="submission" date="2016-04" db="EMBL/GenBank/DDBJ databases">
        <title>Genome analyses suggest a sexual origin of heterokaryosis in a supposedly ancient asexual fungus.</title>
        <authorList>
            <person name="Ropars J."/>
            <person name="Sedzielewska K."/>
            <person name="Noel J."/>
            <person name="Charron P."/>
            <person name="Farinelli L."/>
            <person name="Marton T."/>
            <person name="Kruger M."/>
            <person name="Pelin A."/>
            <person name="Brachmann A."/>
            <person name="Corradi N."/>
        </authorList>
    </citation>
    <scope>NUCLEOTIDE SEQUENCE [LARGE SCALE GENOMIC DNA]</scope>
    <source>
        <strain evidence="1 2">A5</strain>
    </source>
</reference>
<dbReference type="AlphaFoldDB" id="A0A2N0NAT7"/>
<evidence type="ECO:0000313" key="2">
    <source>
        <dbReference type="Proteomes" id="UP000232722"/>
    </source>
</evidence>
<sequence>MHDQNLNALPVWTTAEEVEVVNAAEVEEMTTGEETAAEVTTAAVEVEVMAAANVEEAIVLIKMV</sequence>
<name>A0A2N0NAT7_9GLOM</name>
<proteinExistence type="predicted"/>